<comment type="caution">
    <text evidence="2">The sequence shown here is derived from an EMBL/GenBank/DDBJ whole genome shotgun (WGS) entry which is preliminary data.</text>
</comment>
<dbReference type="InterPro" id="IPR016187">
    <property type="entry name" value="CTDL_fold"/>
</dbReference>
<dbReference type="InterPro" id="IPR016186">
    <property type="entry name" value="C-type_lectin-like/link_sf"/>
</dbReference>
<evidence type="ECO:0000259" key="1">
    <source>
        <dbReference type="PROSITE" id="PS50041"/>
    </source>
</evidence>
<feature type="non-terminal residue" evidence="2">
    <location>
        <position position="1"/>
    </location>
</feature>
<dbReference type="InterPro" id="IPR001304">
    <property type="entry name" value="C-type_lectin-like"/>
</dbReference>
<feature type="domain" description="C-type lectin" evidence="1">
    <location>
        <begin position="9"/>
        <end position="119"/>
    </location>
</feature>
<name>A0A8J4U5C3_CLAMG</name>
<dbReference type="SMART" id="SM00034">
    <property type="entry name" value="CLECT"/>
    <property type="match status" value="1"/>
</dbReference>
<dbReference type="OrthoDB" id="6369810at2759"/>
<organism evidence="2 3">
    <name type="scientific">Clarias magur</name>
    <name type="common">Asian catfish</name>
    <name type="synonym">Macropteronotus magur</name>
    <dbReference type="NCBI Taxonomy" id="1594786"/>
    <lineage>
        <taxon>Eukaryota</taxon>
        <taxon>Metazoa</taxon>
        <taxon>Chordata</taxon>
        <taxon>Craniata</taxon>
        <taxon>Vertebrata</taxon>
        <taxon>Euteleostomi</taxon>
        <taxon>Actinopterygii</taxon>
        <taxon>Neopterygii</taxon>
        <taxon>Teleostei</taxon>
        <taxon>Ostariophysi</taxon>
        <taxon>Siluriformes</taxon>
        <taxon>Clariidae</taxon>
        <taxon>Clarias</taxon>
    </lineage>
</organism>
<dbReference type="Pfam" id="PF00059">
    <property type="entry name" value="Lectin_C"/>
    <property type="match status" value="1"/>
</dbReference>
<dbReference type="PANTHER" id="PTHR45784:SF3">
    <property type="entry name" value="C-TYPE LECTIN DOMAIN FAMILY 4 MEMBER K-LIKE-RELATED"/>
    <property type="match status" value="1"/>
</dbReference>
<dbReference type="AlphaFoldDB" id="A0A8J4U5C3"/>
<protein>
    <submittedName>
        <fullName evidence="2">C-type mannose receptor 2-like isoform X1</fullName>
    </submittedName>
</protein>
<dbReference type="PROSITE" id="PS50041">
    <property type="entry name" value="C_TYPE_LECTIN_2"/>
    <property type="match status" value="1"/>
</dbReference>
<dbReference type="Proteomes" id="UP000727407">
    <property type="component" value="Unassembled WGS sequence"/>
</dbReference>
<keyword evidence="2" id="KW-0675">Receptor</keyword>
<evidence type="ECO:0000313" key="2">
    <source>
        <dbReference type="EMBL" id="KAF5889642.1"/>
    </source>
</evidence>
<dbReference type="EMBL" id="QNUK01000786">
    <property type="protein sequence ID" value="KAF5889642.1"/>
    <property type="molecule type" value="Genomic_DNA"/>
</dbReference>
<sequence length="120" mass="13848">VVLSVPRKYYLVQQGMNWNDAQAYCKAKHTDLAIVESDDNMVHLQYETQRQKFTSSAWIGMYNDVNSWRWSMGNVPLGSFTAWYKGLPDIKGVKKACGVRGNYGWFDVICTQTLPFFCFD</sequence>
<keyword evidence="3" id="KW-1185">Reference proteome</keyword>
<dbReference type="PANTHER" id="PTHR45784">
    <property type="entry name" value="C-TYPE LECTIN DOMAIN FAMILY 20 MEMBER A-RELATED"/>
    <property type="match status" value="1"/>
</dbReference>
<gene>
    <name evidence="2" type="ORF">DAT39_020658</name>
</gene>
<dbReference type="Gene3D" id="3.10.100.10">
    <property type="entry name" value="Mannose-Binding Protein A, subunit A"/>
    <property type="match status" value="1"/>
</dbReference>
<feature type="non-terminal residue" evidence="2">
    <location>
        <position position="120"/>
    </location>
</feature>
<evidence type="ECO:0000313" key="3">
    <source>
        <dbReference type="Proteomes" id="UP000727407"/>
    </source>
</evidence>
<accession>A0A8J4U5C3</accession>
<reference evidence="2" key="1">
    <citation type="submission" date="2020-07" db="EMBL/GenBank/DDBJ databases">
        <title>Clarias magur genome sequencing, assembly and annotation.</title>
        <authorList>
            <person name="Kushwaha B."/>
            <person name="Kumar R."/>
            <person name="Das P."/>
            <person name="Joshi C.G."/>
            <person name="Kumar D."/>
            <person name="Nagpure N.S."/>
            <person name="Pandey M."/>
            <person name="Agarwal S."/>
            <person name="Srivastava S."/>
            <person name="Singh M."/>
            <person name="Sahoo L."/>
            <person name="Jayasankar P."/>
            <person name="Meher P.K."/>
            <person name="Koringa P.G."/>
            <person name="Iquebal M.A."/>
            <person name="Das S.P."/>
            <person name="Bit A."/>
            <person name="Patnaik S."/>
            <person name="Patel N."/>
            <person name="Shah T.M."/>
            <person name="Hinsu A."/>
            <person name="Jena J.K."/>
        </authorList>
    </citation>
    <scope>NUCLEOTIDE SEQUENCE</scope>
    <source>
        <strain evidence="2">CIFAMagur01</strain>
        <tissue evidence="2">Testis</tissue>
    </source>
</reference>
<dbReference type="SUPFAM" id="SSF56436">
    <property type="entry name" value="C-type lectin-like"/>
    <property type="match status" value="1"/>
</dbReference>
<proteinExistence type="predicted"/>